<evidence type="ECO:0000256" key="2">
    <source>
        <dbReference type="ARBA" id="ARBA00023239"/>
    </source>
</evidence>
<dbReference type="RefSeq" id="WP_185693689.1">
    <property type="nucleotide sequence ID" value="NZ_JACHVA010000117.1"/>
</dbReference>
<keyword evidence="6" id="KW-1185">Reference proteome</keyword>
<dbReference type="EC" id="4.2.99.20" evidence="3"/>
<dbReference type="AlphaFoldDB" id="A0A7X1AZW7"/>
<evidence type="ECO:0000256" key="1">
    <source>
        <dbReference type="ARBA" id="ARBA00022428"/>
    </source>
</evidence>
<reference evidence="5 6" key="1">
    <citation type="submission" date="2020-07" db="EMBL/GenBank/DDBJ databases">
        <authorList>
            <person name="Feng X."/>
        </authorList>
    </citation>
    <scope>NUCLEOTIDE SEQUENCE [LARGE SCALE GENOMIC DNA]</scope>
    <source>
        <strain evidence="5 6">JCM14086</strain>
    </source>
</reference>
<feature type="domain" description="AB hydrolase-1" evidence="4">
    <location>
        <begin position="11"/>
        <end position="243"/>
    </location>
</feature>
<evidence type="ECO:0000313" key="6">
    <source>
        <dbReference type="Proteomes" id="UP000525652"/>
    </source>
</evidence>
<dbReference type="InterPro" id="IPR022485">
    <property type="entry name" value="SHCHC_synthase_MenH"/>
</dbReference>
<dbReference type="PANTHER" id="PTHR42916">
    <property type="entry name" value="2-SUCCINYL-5-ENOLPYRUVYL-6-HYDROXY-3-CYCLOHEXENE-1-CARBOXYLATE SYNTHASE"/>
    <property type="match status" value="1"/>
</dbReference>
<name>A0A7X1AZW7_9BACT</name>
<proteinExistence type="predicted"/>
<dbReference type="Gene3D" id="3.40.50.1820">
    <property type="entry name" value="alpha/beta hydrolase"/>
    <property type="match status" value="1"/>
</dbReference>
<evidence type="ECO:0000313" key="5">
    <source>
        <dbReference type="EMBL" id="MBC2603046.1"/>
    </source>
</evidence>
<dbReference type="EMBL" id="JACHVA010000117">
    <property type="protein sequence ID" value="MBC2603046.1"/>
    <property type="molecule type" value="Genomic_DNA"/>
</dbReference>
<dbReference type="SUPFAM" id="SSF53474">
    <property type="entry name" value="alpha/beta-Hydrolases"/>
    <property type="match status" value="1"/>
</dbReference>
<dbReference type="Pfam" id="PF12697">
    <property type="entry name" value="Abhydrolase_6"/>
    <property type="match status" value="1"/>
</dbReference>
<dbReference type="PANTHER" id="PTHR42916:SF1">
    <property type="entry name" value="PROTEIN PHYLLO, CHLOROPLASTIC"/>
    <property type="match status" value="1"/>
</dbReference>
<comment type="caution">
    <text evidence="5">The sequence shown here is derived from an EMBL/GenBank/DDBJ whole genome shotgun (WGS) entry which is preliminary data.</text>
</comment>
<dbReference type="InterPro" id="IPR000073">
    <property type="entry name" value="AB_hydrolase_1"/>
</dbReference>
<dbReference type="NCBIfam" id="TIGR03695">
    <property type="entry name" value="menH_SHCHC"/>
    <property type="match status" value="1"/>
</dbReference>
<sequence>MSQLLSSATRILALHGFTGEGADYSALSSCVGGSWTCPDLPGHGIHADAPAEDFRWEALENQLLNLSGSPQIGIGYSMGGRLLLHLAIRNQSAFEKLVLISTSPGLPTLQERKDRRRADKRWIDLLHQEGISSFLDQWWKQPVLQTLDQLPAPKRDALLERRRQNKAQGLIHSLEHHGTGALPSLWDKLINIKIPTLICVGETDSKFNQIASEMSDRLQNSHLSIVPHAGHSPHLENPEDLASAILRFLK</sequence>
<protein>
    <recommendedName>
        <fullName evidence="3">2-succinyl-6-hydroxy-2,4-cyclohexadiene-1-carboxylate synthase</fullName>
        <ecNumber evidence="3">4.2.99.20</ecNumber>
    </recommendedName>
</protein>
<evidence type="ECO:0000259" key="4">
    <source>
        <dbReference type="Pfam" id="PF12697"/>
    </source>
</evidence>
<keyword evidence="2 5" id="KW-0456">Lyase</keyword>
<gene>
    <name evidence="5" type="primary">menH</name>
    <name evidence="5" type="ORF">H5P30_14785</name>
</gene>
<keyword evidence="1" id="KW-0474">Menaquinone biosynthesis</keyword>
<dbReference type="Proteomes" id="UP000525652">
    <property type="component" value="Unassembled WGS sequence"/>
</dbReference>
<organism evidence="5 6">
    <name type="scientific">Puniceicoccus vermicola</name>
    <dbReference type="NCBI Taxonomy" id="388746"/>
    <lineage>
        <taxon>Bacteria</taxon>
        <taxon>Pseudomonadati</taxon>
        <taxon>Verrucomicrobiota</taxon>
        <taxon>Opitutia</taxon>
        <taxon>Puniceicoccales</taxon>
        <taxon>Puniceicoccaceae</taxon>
        <taxon>Puniceicoccus</taxon>
    </lineage>
</organism>
<evidence type="ECO:0000256" key="3">
    <source>
        <dbReference type="NCBIfam" id="TIGR03695"/>
    </source>
</evidence>
<dbReference type="GO" id="GO:0070205">
    <property type="term" value="F:2-succinyl-6-hydroxy-2,4-cyclohexadiene-1-carboxylate synthase activity"/>
    <property type="evidence" value="ECO:0007669"/>
    <property type="project" value="UniProtKB-UniRule"/>
</dbReference>
<dbReference type="InterPro" id="IPR029058">
    <property type="entry name" value="AB_hydrolase_fold"/>
</dbReference>
<accession>A0A7X1AZW7</accession>
<dbReference type="GO" id="GO:0009234">
    <property type="term" value="P:menaquinone biosynthetic process"/>
    <property type="evidence" value="ECO:0007669"/>
    <property type="project" value="UniProtKB-UniRule"/>
</dbReference>